<dbReference type="InterPro" id="IPR002347">
    <property type="entry name" value="SDR_fam"/>
</dbReference>
<dbReference type="PRINTS" id="PR00080">
    <property type="entry name" value="SDRFAMILY"/>
</dbReference>
<comment type="similarity">
    <text evidence="1 3">Belongs to the short-chain dehydrogenases/reductases (SDR) family.</text>
</comment>
<dbReference type="Gene3D" id="3.40.50.720">
    <property type="entry name" value="NAD(P)-binding Rossmann-like Domain"/>
    <property type="match status" value="1"/>
</dbReference>
<dbReference type="PRINTS" id="PR00081">
    <property type="entry name" value="GDHRDH"/>
</dbReference>
<dbReference type="GO" id="GO:0016020">
    <property type="term" value="C:membrane"/>
    <property type="evidence" value="ECO:0007669"/>
    <property type="project" value="TreeGrafter"/>
</dbReference>
<dbReference type="EMBL" id="CADCVH010000084">
    <property type="protein sequence ID" value="CAA9462907.1"/>
    <property type="molecule type" value="Genomic_DNA"/>
</dbReference>
<evidence type="ECO:0000313" key="4">
    <source>
        <dbReference type="EMBL" id="CAA9462907.1"/>
    </source>
</evidence>
<dbReference type="CDD" id="cd05233">
    <property type="entry name" value="SDR_c"/>
    <property type="match status" value="1"/>
</dbReference>
<dbReference type="PANTHER" id="PTHR44196:SF2">
    <property type="entry name" value="SHORT-CHAIN DEHYDROGENASE-RELATED"/>
    <property type="match status" value="1"/>
</dbReference>
<protein>
    <submittedName>
        <fullName evidence="4">Uncharacterized protein</fullName>
    </submittedName>
</protein>
<dbReference type="GO" id="GO:0016491">
    <property type="term" value="F:oxidoreductase activity"/>
    <property type="evidence" value="ECO:0007669"/>
    <property type="project" value="UniProtKB-KW"/>
</dbReference>
<dbReference type="InterPro" id="IPR036291">
    <property type="entry name" value="NAD(P)-bd_dom_sf"/>
</dbReference>
<proteinExistence type="inferred from homology"/>
<evidence type="ECO:0000256" key="3">
    <source>
        <dbReference type="RuleBase" id="RU000363"/>
    </source>
</evidence>
<gene>
    <name evidence="4" type="ORF">AVDCRST_MAG02-2661</name>
</gene>
<organism evidence="4">
    <name type="scientific">uncultured Rubrobacteraceae bacterium</name>
    <dbReference type="NCBI Taxonomy" id="349277"/>
    <lineage>
        <taxon>Bacteria</taxon>
        <taxon>Bacillati</taxon>
        <taxon>Actinomycetota</taxon>
        <taxon>Rubrobacteria</taxon>
        <taxon>Rubrobacterales</taxon>
        <taxon>Rubrobacteraceae</taxon>
        <taxon>environmental samples</taxon>
    </lineage>
</organism>
<sequence length="266" mass="28081">MTAVDYRKQTTLITGASSGIGVEFARELAGRGSDVVLVARRLGRLEKLAAELAGAHGVRAEAIPLDLSLPGAGRTLAEEVDRRGLAVTSLVNNAGFGTFGPFHTEDPGRLREEIGVNVASVVDISRAFIGRLRASGTGVLVNVASMAAYQPIPNMAVYAATKAFVLSFTEALWQESLGTGLRVILLSPGATRTEFNDVLGTEEATSGASFQTPRQVVETALRALDRPKPPPSVVSGRLNSLTANASRVLSRRRTVLISGSMTRTPK</sequence>
<name>A0A6J4R827_9ACTN</name>
<evidence type="ECO:0000256" key="2">
    <source>
        <dbReference type="ARBA" id="ARBA00023002"/>
    </source>
</evidence>
<dbReference type="SUPFAM" id="SSF51735">
    <property type="entry name" value="NAD(P)-binding Rossmann-fold domains"/>
    <property type="match status" value="1"/>
</dbReference>
<reference evidence="4" key="1">
    <citation type="submission" date="2020-02" db="EMBL/GenBank/DDBJ databases">
        <authorList>
            <person name="Meier V. D."/>
        </authorList>
    </citation>
    <scope>NUCLEOTIDE SEQUENCE</scope>
    <source>
        <strain evidence="4">AVDCRST_MAG02</strain>
    </source>
</reference>
<dbReference type="PIRSF" id="PIRSF000126">
    <property type="entry name" value="11-beta-HSD1"/>
    <property type="match status" value="1"/>
</dbReference>
<keyword evidence="2" id="KW-0560">Oxidoreductase</keyword>
<dbReference type="AlphaFoldDB" id="A0A6J4R827"/>
<dbReference type="Pfam" id="PF00106">
    <property type="entry name" value="adh_short"/>
    <property type="match status" value="1"/>
</dbReference>
<accession>A0A6J4R827</accession>
<dbReference type="PANTHER" id="PTHR44196">
    <property type="entry name" value="DEHYDROGENASE/REDUCTASE SDR FAMILY MEMBER 7B"/>
    <property type="match status" value="1"/>
</dbReference>
<evidence type="ECO:0000256" key="1">
    <source>
        <dbReference type="ARBA" id="ARBA00006484"/>
    </source>
</evidence>